<accession>A0A0N8GRD3</accession>
<reference evidence="2 3" key="1">
    <citation type="submission" date="2015-07" db="EMBL/GenBank/DDBJ databases">
        <title>Whole genome sequence of Herpetosiphon geysericola DSM 7119.</title>
        <authorList>
            <person name="Hemp J."/>
            <person name="Ward L.M."/>
            <person name="Pace L.A."/>
            <person name="Fischer W.W."/>
        </authorList>
    </citation>
    <scope>NUCLEOTIDE SEQUENCE [LARGE SCALE GENOMIC DNA]</scope>
    <source>
        <strain evidence="2 3">DSM 7119</strain>
    </source>
</reference>
<dbReference type="OrthoDB" id="9182727at2"/>
<feature type="domain" description="PIN like" evidence="1">
    <location>
        <begin position="26"/>
        <end position="254"/>
    </location>
</feature>
<keyword evidence="3" id="KW-1185">Reference proteome</keyword>
<dbReference type="Pfam" id="PF18476">
    <property type="entry name" value="PIN_8"/>
    <property type="match status" value="1"/>
</dbReference>
<gene>
    <name evidence="2" type="ORF">SE18_15090</name>
</gene>
<name>A0A0N8GRD3_9CHLR</name>
<evidence type="ECO:0000313" key="3">
    <source>
        <dbReference type="Proteomes" id="UP000050277"/>
    </source>
</evidence>
<dbReference type="RefSeq" id="WP_054535285.1">
    <property type="nucleotide sequence ID" value="NZ_LGKP01000022.1"/>
</dbReference>
<dbReference type="AlphaFoldDB" id="A0A0N8GRD3"/>
<dbReference type="InterPro" id="IPR041578">
    <property type="entry name" value="PIN_8"/>
</dbReference>
<evidence type="ECO:0000259" key="1">
    <source>
        <dbReference type="Pfam" id="PF18476"/>
    </source>
</evidence>
<comment type="caution">
    <text evidence="2">The sequence shown here is derived from an EMBL/GenBank/DDBJ whole genome shotgun (WGS) entry which is preliminary data.</text>
</comment>
<protein>
    <recommendedName>
        <fullName evidence="1">PIN like domain-containing protein</fullName>
    </recommendedName>
</protein>
<sequence>MTMRSLFPSFYSYSDDEIDAVWENCLFIVDTNILRKFFYMTDQTLEKYLKLFEDLNKAGRLWIPHHVALEFSAIHSTMNQNISKKDIQNFINLLEKSKSDIKNKLDELSKRNLKIIKDKTLSSLISNIDKSINDINEFRKNKTHIQRNTNILNKILDIFTNIGGNFSVSDIEPLCREAEGRFTEKIPPGFNDDKKDSIGDFLSFNGKKYPTKYGDFFIWKQILNHVESFHSDIHSIILITDDNKSDWMDEKRARRELVEEVCNKGINYFMIYSFDDFSKSSKKYFDLNIDLSDLQDISTNEKIILDKKQDTAFGRMMEIERRYRNQLTHSPPRKNESPSINSVIDSSLGYIDNEVSILQELTQTHNPVIIDENIHYILNRVNGVLYMMKDLYTIVKDDHNFFNQNINKKISYSLFHTRNKYEISIDYFRNLHNMSDGLEIKLESIRSQFDEVINLYDR</sequence>
<dbReference type="Proteomes" id="UP000050277">
    <property type="component" value="Unassembled WGS sequence"/>
</dbReference>
<dbReference type="STRING" id="70996.SE18_15090"/>
<proteinExistence type="predicted"/>
<evidence type="ECO:0000313" key="2">
    <source>
        <dbReference type="EMBL" id="KPL86178.1"/>
    </source>
</evidence>
<dbReference type="EMBL" id="LGKP01000022">
    <property type="protein sequence ID" value="KPL86178.1"/>
    <property type="molecule type" value="Genomic_DNA"/>
</dbReference>
<organism evidence="2 3">
    <name type="scientific">Herpetosiphon geysericola</name>
    <dbReference type="NCBI Taxonomy" id="70996"/>
    <lineage>
        <taxon>Bacteria</taxon>
        <taxon>Bacillati</taxon>
        <taxon>Chloroflexota</taxon>
        <taxon>Chloroflexia</taxon>
        <taxon>Herpetosiphonales</taxon>
        <taxon>Herpetosiphonaceae</taxon>
        <taxon>Herpetosiphon</taxon>
    </lineage>
</organism>